<comment type="catalytic activity">
    <reaction evidence="14 15">
        <text>tRNA(Phe) + L-phenylalanine + ATP = L-phenylalanyl-tRNA(Phe) + AMP + diphosphate + H(+)</text>
        <dbReference type="Rhea" id="RHEA:19413"/>
        <dbReference type="Rhea" id="RHEA-COMP:9668"/>
        <dbReference type="Rhea" id="RHEA-COMP:9699"/>
        <dbReference type="ChEBI" id="CHEBI:15378"/>
        <dbReference type="ChEBI" id="CHEBI:30616"/>
        <dbReference type="ChEBI" id="CHEBI:33019"/>
        <dbReference type="ChEBI" id="CHEBI:58095"/>
        <dbReference type="ChEBI" id="CHEBI:78442"/>
        <dbReference type="ChEBI" id="CHEBI:78531"/>
        <dbReference type="ChEBI" id="CHEBI:456215"/>
        <dbReference type="EC" id="6.1.1.20"/>
    </reaction>
</comment>
<evidence type="ECO:0000256" key="15">
    <source>
        <dbReference type="HAMAP-Rule" id="MF_00283"/>
    </source>
</evidence>
<keyword evidence="13 15" id="KW-0030">Aminoacyl-tRNA synthetase</keyword>
<evidence type="ECO:0000256" key="10">
    <source>
        <dbReference type="ARBA" id="ARBA00022842"/>
    </source>
</evidence>
<dbReference type="Pfam" id="PF03483">
    <property type="entry name" value="B3_4"/>
    <property type="match status" value="1"/>
</dbReference>
<dbReference type="PROSITE" id="PS51483">
    <property type="entry name" value="B5"/>
    <property type="match status" value="1"/>
</dbReference>
<comment type="subunit">
    <text evidence="3 15">Tetramer of two alpha and two beta subunits.</text>
</comment>
<dbReference type="AlphaFoldDB" id="A0A1G7JFT3"/>
<keyword evidence="5 16" id="KW-0820">tRNA-binding</keyword>
<keyword evidence="10 15" id="KW-0460">Magnesium</keyword>
<evidence type="ECO:0000259" key="18">
    <source>
        <dbReference type="PROSITE" id="PS51447"/>
    </source>
</evidence>
<evidence type="ECO:0000313" key="21">
    <source>
        <dbReference type="Proteomes" id="UP000243333"/>
    </source>
</evidence>
<dbReference type="PANTHER" id="PTHR10947">
    <property type="entry name" value="PHENYLALANYL-TRNA SYNTHETASE BETA CHAIN AND LEUCINE-RICH REPEAT-CONTAINING PROTEIN 47"/>
    <property type="match status" value="1"/>
</dbReference>
<dbReference type="InterPro" id="IPR004532">
    <property type="entry name" value="Phe-tRNA-ligase_IIc_bsu_bact"/>
</dbReference>
<keyword evidence="9 15" id="KW-0067">ATP-binding</keyword>
<dbReference type="InterPro" id="IPR009061">
    <property type="entry name" value="DNA-bd_dom_put_sf"/>
</dbReference>
<evidence type="ECO:0000256" key="4">
    <source>
        <dbReference type="ARBA" id="ARBA00022490"/>
    </source>
</evidence>
<dbReference type="SMART" id="SM00874">
    <property type="entry name" value="B5"/>
    <property type="match status" value="1"/>
</dbReference>
<comment type="cofactor">
    <cofactor evidence="15">
        <name>Mg(2+)</name>
        <dbReference type="ChEBI" id="CHEBI:18420"/>
    </cofactor>
    <text evidence="15">Binds 2 magnesium ions per tetramer.</text>
</comment>
<dbReference type="PANTHER" id="PTHR10947:SF0">
    <property type="entry name" value="PHENYLALANINE--TRNA LIGASE BETA SUBUNIT"/>
    <property type="match status" value="1"/>
</dbReference>
<evidence type="ECO:0000256" key="1">
    <source>
        <dbReference type="ARBA" id="ARBA00004496"/>
    </source>
</evidence>
<evidence type="ECO:0000256" key="2">
    <source>
        <dbReference type="ARBA" id="ARBA00008653"/>
    </source>
</evidence>
<dbReference type="InterPro" id="IPR020825">
    <property type="entry name" value="Phe-tRNA_synthase-like_B3/B4"/>
</dbReference>
<keyword evidence="6 15" id="KW-0436">Ligase</keyword>
<accession>A0A1G7JFT3</accession>
<feature type="domain" description="B5" evidence="19">
    <location>
        <begin position="408"/>
        <end position="483"/>
    </location>
</feature>
<dbReference type="Pfam" id="PF03147">
    <property type="entry name" value="FDX-ACB"/>
    <property type="match status" value="1"/>
</dbReference>
<dbReference type="InterPro" id="IPR033714">
    <property type="entry name" value="tRNA_bind_bactPheRS"/>
</dbReference>
<dbReference type="InterPro" id="IPR005146">
    <property type="entry name" value="B3/B4_tRNA-bd"/>
</dbReference>
<keyword evidence="21" id="KW-1185">Reference proteome</keyword>
<dbReference type="SMART" id="SM00896">
    <property type="entry name" value="FDX-ACB"/>
    <property type="match status" value="1"/>
</dbReference>
<evidence type="ECO:0000313" key="20">
    <source>
        <dbReference type="EMBL" id="SDF23768.1"/>
    </source>
</evidence>
<evidence type="ECO:0000256" key="7">
    <source>
        <dbReference type="ARBA" id="ARBA00022723"/>
    </source>
</evidence>
<dbReference type="RefSeq" id="WP_093688478.1">
    <property type="nucleotide sequence ID" value="NZ_FNBU01000005.1"/>
</dbReference>
<dbReference type="GO" id="GO:0140096">
    <property type="term" value="F:catalytic activity, acting on a protein"/>
    <property type="evidence" value="ECO:0007669"/>
    <property type="project" value="UniProtKB-ARBA"/>
</dbReference>
<dbReference type="Gene3D" id="3.30.930.10">
    <property type="entry name" value="Bira Bifunctional Protein, Domain 2"/>
    <property type="match status" value="1"/>
</dbReference>
<dbReference type="Proteomes" id="UP000243333">
    <property type="component" value="Unassembled WGS sequence"/>
</dbReference>
<dbReference type="OrthoDB" id="9805455at2"/>
<organism evidence="20 21">
    <name type="scientific">Sporolituus thermophilus DSM 23256</name>
    <dbReference type="NCBI Taxonomy" id="1123285"/>
    <lineage>
        <taxon>Bacteria</taxon>
        <taxon>Bacillati</taxon>
        <taxon>Bacillota</taxon>
        <taxon>Negativicutes</taxon>
        <taxon>Selenomonadales</taxon>
        <taxon>Sporomusaceae</taxon>
        <taxon>Sporolituus</taxon>
    </lineage>
</organism>
<dbReference type="InterPro" id="IPR041616">
    <property type="entry name" value="PheRS_beta_core"/>
</dbReference>
<dbReference type="InterPro" id="IPR002547">
    <property type="entry name" value="tRNA-bd_dom"/>
</dbReference>
<keyword evidence="12 15" id="KW-0648">Protein biosynthesis</keyword>
<evidence type="ECO:0000256" key="12">
    <source>
        <dbReference type="ARBA" id="ARBA00022917"/>
    </source>
</evidence>
<feature type="binding site" evidence="15">
    <location>
        <position position="461"/>
    </location>
    <ligand>
        <name>Mg(2+)</name>
        <dbReference type="ChEBI" id="CHEBI:18420"/>
        <note>shared with alpha subunit</note>
    </ligand>
</feature>
<dbReference type="SUPFAM" id="SSF54991">
    <property type="entry name" value="Anticodon-binding domain of PheRS"/>
    <property type="match status" value="1"/>
</dbReference>
<evidence type="ECO:0000256" key="8">
    <source>
        <dbReference type="ARBA" id="ARBA00022741"/>
    </source>
</evidence>
<evidence type="ECO:0000256" key="6">
    <source>
        <dbReference type="ARBA" id="ARBA00022598"/>
    </source>
</evidence>
<evidence type="ECO:0000256" key="9">
    <source>
        <dbReference type="ARBA" id="ARBA00022840"/>
    </source>
</evidence>
<dbReference type="GO" id="GO:0006432">
    <property type="term" value="P:phenylalanyl-tRNA aminoacylation"/>
    <property type="evidence" value="ECO:0007669"/>
    <property type="project" value="UniProtKB-UniRule"/>
</dbReference>
<feature type="binding site" evidence="15">
    <location>
        <position position="470"/>
    </location>
    <ligand>
        <name>Mg(2+)</name>
        <dbReference type="ChEBI" id="CHEBI:18420"/>
        <note>shared with alpha subunit</note>
    </ligand>
</feature>
<evidence type="ECO:0000256" key="16">
    <source>
        <dbReference type="PROSITE-ProRule" id="PRU00209"/>
    </source>
</evidence>
<proteinExistence type="inferred from homology"/>
<comment type="similarity">
    <text evidence="2 15">Belongs to the phenylalanyl-tRNA synthetase beta subunit family. Type 1 subfamily.</text>
</comment>
<dbReference type="Pfam" id="PF01588">
    <property type="entry name" value="tRNA_bind"/>
    <property type="match status" value="1"/>
</dbReference>
<dbReference type="GO" id="GO:0005524">
    <property type="term" value="F:ATP binding"/>
    <property type="evidence" value="ECO:0007669"/>
    <property type="project" value="UniProtKB-UniRule"/>
</dbReference>
<dbReference type="CDD" id="cd02796">
    <property type="entry name" value="tRNA_bind_bactPheRS"/>
    <property type="match status" value="1"/>
</dbReference>
<dbReference type="PROSITE" id="PS50886">
    <property type="entry name" value="TRBD"/>
    <property type="match status" value="1"/>
</dbReference>
<dbReference type="EC" id="6.1.1.20" evidence="15"/>
<evidence type="ECO:0000256" key="14">
    <source>
        <dbReference type="ARBA" id="ARBA00049255"/>
    </source>
</evidence>
<dbReference type="GO" id="GO:0000049">
    <property type="term" value="F:tRNA binding"/>
    <property type="evidence" value="ECO:0007669"/>
    <property type="project" value="UniProtKB-UniRule"/>
</dbReference>
<dbReference type="GO" id="GO:0004826">
    <property type="term" value="F:phenylalanine-tRNA ligase activity"/>
    <property type="evidence" value="ECO:0007669"/>
    <property type="project" value="UniProtKB-UniRule"/>
</dbReference>
<feature type="binding site" evidence="15">
    <location>
        <position position="467"/>
    </location>
    <ligand>
        <name>Mg(2+)</name>
        <dbReference type="ChEBI" id="CHEBI:18420"/>
        <note>shared with alpha subunit</note>
    </ligand>
</feature>
<dbReference type="InterPro" id="IPR005147">
    <property type="entry name" value="tRNA_synthase_B5-dom"/>
</dbReference>
<gene>
    <name evidence="15" type="primary">pheT</name>
    <name evidence="20" type="ORF">SAMN05660235_00881</name>
</gene>
<evidence type="ECO:0000259" key="19">
    <source>
        <dbReference type="PROSITE" id="PS51483"/>
    </source>
</evidence>
<feature type="domain" description="TRNA-binding" evidence="17">
    <location>
        <begin position="39"/>
        <end position="153"/>
    </location>
</feature>
<protein>
    <recommendedName>
        <fullName evidence="15">Phenylalanine--tRNA ligase beta subunit</fullName>
        <ecNumber evidence="15">6.1.1.20</ecNumber>
    </recommendedName>
    <alternativeName>
        <fullName evidence="15">Phenylalanyl-tRNA synthetase beta subunit</fullName>
        <shortName evidence="15">PheRS</shortName>
    </alternativeName>
</protein>
<dbReference type="FunFam" id="3.30.70.380:FF:000001">
    <property type="entry name" value="Phenylalanine--tRNA ligase beta subunit"/>
    <property type="match status" value="1"/>
</dbReference>
<dbReference type="GO" id="GO:0000287">
    <property type="term" value="F:magnesium ion binding"/>
    <property type="evidence" value="ECO:0007669"/>
    <property type="project" value="UniProtKB-UniRule"/>
</dbReference>
<evidence type="ECO:0000256" key="13">
    <source>
        <dbReference type="ARBA" id="ARBA00023146"/>
    </source>
</evidence>
<evidence type="ECO:0000259" key="17">
    <source>
        <dbReference type="PROSITE" id="PS50886"/>
    </source>
</evidence>
<dbReference type="InterPro" id="IPR045864">
    <property type="entry name" value="aa-tRNA-synth_II/BPL/LPL"/>
</dbReference>
<keyword evidence="8 15" id="KW-0547">Nucleotide-binding</keyword>
<dbReference type="FunFam" id="3.30.56.10:FF:000002">
    <property type="entry name" value="Phenylalanine--tRNA ligase beta subunit"/>
    <property type="match status" value="1"/>
</dbReference>
<keyword evidence="11 16" id="KW-0694">RNA-binding</keyword>
<dbReference type="PROSITE" id="PS51447">
    <property type="entry name" value="FDX_ACB"/>
    <property type="match status" value="1"/>
</dbReference>
<evidence type="ECO:0000256" key="3">
    <source>
        <dbReference type="ARBA" id="ARBA00011209"/>
    </source>
</evidence>
<feature type="binding site" evidence="15">
    <location>
        <position position="471"/>
    </location>
    <ligand>
        <name>Mg(2+)</name>
        <dbReference type="ChEBI" id="CHEBI:18420"/>
        <note>shared with alpha subunit</note>
    </ligand>
</feature>
<dbReference type="Pfam" id="PF03484">
    <property type="entry name" value="B5"/>
    <property type="match status" value="1"/>
</dbReference>
<dbReference type="InterPro" id="IPR036690">
    <property type="entry name" value="Fdx_antiC-bd_sf"/>
</dbReference>
<dbReference type="SMART" id="SM00873">
    <property type="entry name" value="B3_4"/>
    <property type="match status" value="1"/>
</dbReference>
<reference evidence="21" key="1">
    <citation type="submission" date="2016-10" db="EMBL/GenBank/DDBJ databases">
        <authorList>
            <person name="Varghese N."/>
            <person name="Submissions S."/>
        </authorList>
    </citation>
    <scope>NUCLEOTIDE SEQUENCE [LARGE SCALE GENOMIC DNA]</scope>
    <source>
        <strain evidence="21">DSM 23256</strain>
    </source>
</reference>
<evidence type="ECO:0000256" key="5">
    <source>
        <dbReference type="ARBA" id="ARBA00022555"/>
    </source>
</evidence>
<dbReference type="SUPFAM" id="SSF46955">
    <property type="entry name" value="Putative DNA-binding domain"/>
    <property type="match status" value="1"/>
</dbReference>
<dbReference type="SUPFAM" id="SSF56037">
    <property type="entry name" value="PheT/TilS domain"/>
    <property type="match status" value="1"/>
</dbReference>
<keyword evidence="7 15" id="KW-0479">Metal-binding</keyword>
<dbReference type="InterPro" id="IPR005121">
    <property type="entry name" value="Fdx_antiC-bd"/>
</dbReference>
<dbReference type="Pfam" id="PF17759">
    <property type="entry name" value="tRNA_synthFbeta"/>
    <property type="match status" value="1"/>
</dbReference>
<feature type="domain" description="FDX-ACB" evidence="18">
    <location>
        <begin position="715"/>
        <end position="808"/>
    </location>
</feature>
<dbReference type="CDD" id="cd00769">
    <property type="entry name" value="PheRS_beta_core"/>
    <property type="match status" value="1"/>
</dbReference>
<evidence type="ECO:0000256" key="11">
    <source>
        <dbReference type="ARBA" id="ARBA00022884"/>
    </source>
</evidence>
<dbReference type="SUPFAM" id="SSF50249">
    <property type="entry name" value="Nucleic acid-binding proteins"/>
    <property type="match status" value="1"/>
</dbReference>
<dbReference type="NCBIfam" id="TIGR00472">
    <property type="entry name" value="pheT_bact"/>
    <property type="match status" value="1"/>
</dbReference>
<dbReference type="Gene3D" id="3.30.70.380">
    <property type="entry name" value="Ferrodoxin-fold anticodon-binding domain"/>
    <property type="match status" value="1"/>
</dbReference>
<dbReference type="GO" id="GO:0009328">
    <property type="term" value="C:phenylalanine-tRNA ligase complex"/>
    <property type="evidence" value="ECO:0007669"/>
    <property type="project" value="TreeGrafter"/>
</dbReference>
<comment type="subcellular location">
    <subcellularLocation>
        <location evidence="1 15">Cytoplasm</location>
    </subcellularLocation>
</comment>
<dbReference type="NCBIfam" id="NF045760">
    <property type="entry name" value="YtpR"/>
    <property type="match status" value="1"/>
</dbReference>
<dbReference type="FunFam" id="2.40.50.140:FF:000045">
    <property type="entry name" value="Phenylalanine--tRNA ligase beta subunit"/>
    <property type="match status" value="1"/>
</dbReference>
<dbReference type="STRING" id="1123285.SAMN05660235_00881"/>
<dbReference type="InterPro" id="IPR045060">
    <property type="entry name" value="Phe-tRNA-ligase_IIc_bsu"/>
</dbReference>
<sequence>MRASIKWLKDYVTFTDSPETLAEKLTMAGVPVACIEYLGKNIDRVITGKIKEIRKHPAADRLFVCRVNTGREDLTIVTGATNIQEGQIVPVALVGAKLPNGQEIDHAVFRGVESHGMLCSAEELNLDSKTISPELRDGIYILPPDTPIGIDVKEAMGLDDVVLEFELTANRADCFSILGLAREIAALTGGVLRKPMLNLRETGGEKAAALVDIAIAEPALCSRFAARVLRNVKVGPSPVWLQHRLQAAGMRPINNVVDVTNFVMLELGQPMHAYNYDLLARHQIIVRRAYPGERLTTLDGVKRELTPDMLVIADAVQAVGIAGVMGGLATEVTESTKTVLLEAAAFNGANIRRTSRALGLRSEASGRFERGVDVTNIVRALDRAAKLLEDMGACTVCPGIVDQYPTVVLPRQISFTAKQVNNFLGTEVPQAKMVDILRRLEFDVDVHGEKLTVTVPTWRADVAGPADICEEVARIYGYDKIPSTTPSGDIVYGGQSSLQNVIDRARNILAGIGFTETISYSFTHPAVLDKLNVPQDSSLRMAIPLLNPITDDFPLLRTTLLGGLMETIVRNLSRKNEDMKIFEVGAVYRPKQLPLKDFPQEPLMVCGALTGRRYELSWNQAKEFVDFYDAKGAVETLLTSIGISGYKVEEGTHYALHPGKTAVFVKDGDRLAVVGEAHPKVLDAFGLNRPVYLFEITAEILLRHAVPIPAYQPLPRFPAIVRDLAIVLASDVSVDRVTHAIWESGGPLLADVKLFDVYTGEQVPKGSRSLAFSLTFRAIDRTLTDSEVEVYYKDIVIYLEKTLEAKLRV</sequence>
<dbReference type="InterPro" id="IPR012340">
    <property type="entry name" value="NA-bd_OB-fold"/>
</dbReference>
<dbReference type="GO" id="GO:0016740">
    <property type="term" value="F:transferase activity"/>
    <property type="evidence" value="ECO:0007669"/>
    <property type="project" value="UniProtKB-ARBA"/>
</dbReference>
<dbReference type="FunFam" id="3.50.40.10:FF:000001">
    <property type="entry name" value="Phenylalanine--tRNA ligase beta subunit"/>
    <property type="match status" value="1"/>
</dbReference>
<dbReference type="Gene3D" id="2.40.50.140">
    <property type="entry name" value="Nucleic acid-binding proteins"/>
    <property type="match status" value="1"/>
</dbReference>
<dbReference type="Gene3D" id="3.50.40.10">
    <property type="entry name" value="Phenylalanyl-trna Synthetase, Chain B, domain 3"/>
    <property type="match status" value="1"/>
</dbReference>
<dbReference type="Gene3D" id="3.30.56.10">
    <property type="match status" value="2"/>
</dbReference>
<dbReference type="SUPFAM" id="SSF55681">
    <property type="entry name" value="Class II aaRS and biotin synthetases"/>
    <property type="match status" value="1"/>
</dbReference>
<dbReference type="HAMAP" id="MF_00283">
    <property type="entry name" value="Phe_tRNA_synth_beta1"/>
    <property type="match status" value="1"/>
</dbReference>
<name>A0A1G7JFT3_9FIRM</name>
<dbReference type="EMBL" id="FNBU01000005">
    <property type="protein sequence ID" value="SDF23768.1"/>
    <property type="molecule type" value="Genomic_DNA"/>
</dbReference>
<keyword evidence="4 15" id="KW-0963">Cytoplasm</keyword>